<sequence>MPKELTLTEGETCCRRVLATDWPRGAGEFGQRGRRASASGCPKRWLWETEVHSAATVKASVELRPVLPRPWVEVGWLSSKRRCMPPGERYSETGRPPWEGGSKHSVCSGVGGARLRFEAGE</sequence>
<gene>
    <name evidence="2" type="ORF">E1301_Tti018820</name>
</gene>
<organism evidence="2 3">
    <name type="scientific">Triplophysa tibetana</name>
    <dbReference type="NCBI Taxonomy" id="1572043"/>
    <lineage>
        <taxon>Eukaryota</taxon>
        <taxon>Metazoa</taxon>
        <taxon>Chordata</taxon>
        <taxon>Craniata</taxon>
        <taxon>Vertebrata</taxon>
        <taxon>Euteleostomi</taxon>
        <taxon>Actinopterygii</taxon>
        <taxon>Neopterygii</taxon>
        <taxon>Teleostei</taxon>
        <taxon>Ostariophysi</taxon>
        <taxon>Cypriniformes</taxon>
        <taxon>Nemacheilidae</taxon>
        <taxon>Triplophysa</taxon>
    </lineage>
</organism>
<keyword evidence="3" id="KW-1185">Reference proteome</keyword>
<accession>A0A5A9P3V9</accession>
<name>A0A5A9P3V9_9TELE</name>
<protein>
    <submittedName>
        <fullName evidence="2">Uncharacterized protein</fullName>
    </submittedName>
</protein>
<evidence type="ECO:0000256" key="1">
    <source>
        <dbReference type="SAM" id="MobiDB-lite"/>
    </source>
</evidence>
<dbReference type="AlphaFoldDB" id="A0A5A9P3V9"/>
<reference evidence="2 3" key="1">
    <citation type="journal article" date="2019" name="Mol. Ecol. Resour.">
        <title>Chromosome-level genome assembly of Triplophysa tibetana, a fish adapted to the harsh high-altitude environment of the Tibetan Plateau.</title>
        <authorList>
            <person name="Yang X."/>
            <person name="Liu H."/>
            <person name="Ma Z."/>
            <person name="Zou Y."/>
            <person name="Zou M."/>
            <person name="Mao Y."/>
            <person name="Li X."/>
            <person name="Wang H."/>
            <person name="Chen T."/>
            <person name="Wang W."/>
            <person name="Yang R."/>
        </authorList>
    </citation>
    <scope>NUCLEOTIDE SEQUENCE [LARGE SCALE GENOMIC DNA]</scope>
    <source>
        <strain evidence="2">TTIB1903HZAU</strain>
        <tissue evidence="2">Muscle</tissue>
    </source>
</reference>
<dbReference type="EMBL" id="SOYY01000009">
    <property type="protein sequence ID" value="KAA0716610.1"/>
    <property type="molecule type" value="Genomic_DNA"/>
</dbReference>
<evidence type="ECO:0000313" key="2">
    <source>
        <dbReference type="EMBL" id="KAA0716610.1"/>
    </source>
</evidence>
<evidence type="ECO:0000313" key="3">
    <source>
        <dbReference type="Proteomes" id="UP000324632"/>
    </source>
</evidence>
<feature type="region of interest" description="Disordered" evidence="1">
    <location>
        <begin position="85"/>
        <end position="105"/>
    </location>
</feature>
<comment type="caution">
    <text evidence="2">The sequence shown here is derived from an EMBL/GenBank/DDBJ whole genome shotgun (WGS) entry which is preliminary data.</text>
</comment>
<dbReference type="Proteomes" id="UP000324632">
    <property type="component" value="Chromosome 9"/>
</dbReference>
<proteinExistence type="predicted"/>